<protein>
    <submittedName>
        <fullName evidence="2">WYL domain-containing protein</fullName>
    </submittedName>
</protein>
<name>A0A1Y4LIU3_9FIRM</name>
<dbReference type="AlphaFoldDB" id="A0A1Y4LIU3"/>
<dbReference type="PANTHER" id="PTHR34580">
    <property type="match status" value="1"/>
</dbReference>
<dbReference type="Pfam" id="PF13280">
    <property type="entry name" value="WYL"/>
    <property type="match status" value="1"/>
</dbReference>
<dbReference type="RefSeq" id="WP_087416015.1">
    <property type="nucleotide sequence ID" value="NZ_NFKL01000037.1"/>
</dbReference>
<organism evidence="2 3">
    <name type="scientific">Butyricicoccus pullicaecorum</name>
    <dbReference type="NCBI Taxonomy" id="501571"/>
    <lineage>
        <taxon>Bacteria</taxon>
        <taxon>Bacillati</taxon>
        <taxon>Bacillota</taxon>
        <taxon>Clostridia</taxon>
        <taxon>Eubacteriales</taxon>
        <taxon>Butyricicoccaceae</taxon>
        <taxon>Butyricicoccus</taxon>
    </lineage>
</organism>
<dbReference type="InterPro" id="IPR026881">
    <property type="entry name" value="WYL_dom"/>
</dbReference>
<reference evidence="3" key="1">
    <citation type="submission" date="2017-04" db="EMBL/GenBank/DDBJ databases">
        <title>Function of individual gut microbiota members based on whole genome sequencing of pure cultures obtained from chicken caecum.</title>
        <authorList>
            <person name="Medvecky M."/>
            <person name="Cejkova D."/>
            <person name="Polansky O."/>
            <person name="Karasova D."/>
            <person name="Kubasova T."/>
            <person name="Cizek A."/>
            <person name="Rychlik I."/>
        </authorList>
    </citation>
    <scope>NUCLEOTIDE SEQUENCE [LARGE SCALE GENOMIC DNA]</scope>
    <source>
        <strain evidence="3">An179</strain>
    </source>
</reference>
<dbReference type="PANTHER" id="PTHR34580:SF1">
    <property type="entry name" value="PROTEIN PAFC"/>
    <property type="match status" value="1"/>
</dbReference>
<dbReference type="InterPro" id="IPR051534">
    <property type="entry name" value="CBASS_pafABC_assoc_protein"/>
</dbReference>
<dbReference type="InterPro" id="IPR036388">
    <property type="entry name" value="WH-like_DNA-bd_sf"/>
</dbReference>
<dbReference type="Gene3D" id="1.10.10.10">
    <property type="entry name" value="Winged helix-like DNA-binding domain superfamily/Winged helix DNA-binding domain"/>
    <property type="match status" value="1"/>
</dbReference>
<sequence>MDLSSDVKSARVLTIYSKLVSGEVLKKSELEHMFHVTARTIQRDIESLRCFFSEQMLMQDIVYDTKQKGYRLTNTLPQHLTNDEILAICKILLESRSMRRDEMMPILDKLIQSCVPAENRKAVNRLVANERYHYIEPHHGRPILNGMWEIGQAIQNQNVIEIEYEKLKGHEVVMRTIEPVGLMFSEYYFYLVAFLRDINKKEAFENPDDIFPTIYRVDRIHNFRVLPQHFRVPYQGRFEEGEFRKRVQFMYGGKLQKIRFRYIGPSIEAVLDRLPTAEIIAQDNEGWTVEAEVFGKGIEMWLRSQGDYVQFNSITPSNL</sequence>
<comment type="caution">
    <text evidence="2">The sequence shown here is derived from an EMBL/GenBank/DDBJ whole genome shotgun (WGS) entry which is preliminary data.</text>
</comment>
<evidence type="ECO:0000259" key="1">
    <source>
        <dbReference type="Pfam" id="PF13280"/>
    </source>
</evidence>
<feature type="domain" description="WYL" evidence="1">
    <location>
        <begin position="150"/>
        <end position="225"/>
    </location>
</feature>
<accession>A0A1Y4LIU3</accession>
<evidence type="ECO:0000313" key="2">
    <source>
        <dbReference type="EMBL" id="OUP54801.1"/>
    </source>
</evidence>
<dbReference type="EMBL" id="NFKL01000037">
    <property type="protein sequence ID" value="OUP54801.1"/>
    <property type="molecule type" value="Genomic_DNA"/>
</dbReference>
<proteinExistence type="predicted"/>
<gene>
    <name evidence="2" type="ORF">B5F15_15930</name>
</gene>
<evidence type="ECO:0000313" key="3">
    <source>
        <dbReference type="Proteomes" id="UP000195326"/>
    </source>
</evidence>
<dbReference type="PROSITE" id="PS52050">
    <property type="entry name" value="WYL"/>
    <property type="match status" value="1"/>
</dbReference>
<dbReference type="Proteomes" id="UP000195326">
    <property type="component" value="Unassembled WGS sequence"/>
</dbReference>